<evidence type="ECO:0000256" key="1">
    <source>
        <dbReference type="ARBA" id="ARBA00004613"/>
    </source>
</evidence>
<evidence type="ECO:0008006" key="6">
    <source>
        <dbReference type="Google" id="ProtNLM"/>
    </source>
</evidence>
<dbReference type="Proteomes" id="UP001589776">
    <property type="component" value="Unassembled WGS sequence"/>
</dbReference>
<dbReference type="Gene3D" id="2.60.120.40">
    <property type="match status" value="1"/>
</dbReference>
<dbReference type="RefSeq" id="WP_377473423.1">
    <property type="nucleotide sequence ID" value="NZ_JBHLWN010000105.1"/>
</dbReference>
<dbReference type="InterPro" id="IPR050392">
    <property type="entry name" value="Collagen/C1q_domain"/>
</dbReference>
<sequence>MGIVKNIQGPPGPRGPQGPPGIQGPPGPPGPQGPLGPTGPTLTPAFGYAVKTSTALSNFVINTPVEYSNNGPINDVLFTGTGLQVQRNGTYHIQFAASCFQTSIDGNDALLTLAIRLNGATIPGIQFFPRLTLETTDPGFDVSHTIPTNLSLIFQLSSGDLVEVIPISPTANTSYGTAYLQILQIL</sequence>
<keyword evidence="5" id="KW-1185">Reference proteome</keyword>
<comment type="caution">
    <text evidence="4">The sequence shown here is derived from an EMBL/GenBank/DDBJ whole genome shotgun (WGS) entry which is preliminary data.</text>
</comment>
<evidence type="ECO:0000256" key="2">
    <source>
        <dbReference type="ARBA" id="ARBA00022525"/>
    </source>
</evidence>
<proteinExistence type="predicted"/>
<dbReference type="PANTHER" id="PTHR15427">
    <property type="entry name" value="EMILIN ELASTIN MICROFIBRIL INTERFACE-LOCATED PROTEIN ELASTIN MICROFIBRIL INTERFACER"/>
    <property type="match status" value="1"/>
</dbReference>
<feature type="region of interest" description="Disordered" evidence="3">
    <location>
        <begin position="1"/>
        <end position="43"/>
    </location>
</feature>
<dbReference type="EMBL" id="JBHLWN010000105">
    <property type="protein sequence ID" value="MFC0215842.1"/>
    <property type="molecule type" value="Genomic_DNA"/>
</dbReference>
<keyword evidence="2" id="KW-0964">Secreted</keyword>
<protein>
    <recommendedName>
        <fullName evidence="6">Exosporium leader peptide</fullName>
    </recommendedName>
</protein>
<evidence type="ECO:0000256" key="3">
    <source>
        <dbReference type="SAM" id="MobiDB-lite"/>
    </source>
</evidence>
<dbReference type="PANTHER" id="PTHR15427:SF33">
    <property type="entry name" value="COLLAGEN IV NC1 DOMAIN-CONTAINING PROTEIN"/>
    <property type="match status" value="1"/>
</dbReference>
<feature type="compositionally biased region" description="Pro residues" evidence="3">
    <location>
        <begin position="10"/>
        <end position="34"/>
    </location>
</feature>
<gene>
    <name evidence="4" type="ORF">ACFFK0_25940</name>
</gene>
<evidence type="ECO:0000313" key="4">
    <source>
        <dbReference type="EMBL" id="MFC0215842.1"/>
    </source>
</evidence>
<comment type="subcellular location">
    <subcellularLocation>
        <location evidence="1">Secreted</location>
    </subcellularLocation>
</comment>
<evidence type="ECO:0000313" key="5">
    <source>
        <dbReference type="Proteomes" id="UP001589776"/>
    </source>
</evidence>
<reference evidence="4 5" key="1">
    <citation type="submission" date="2024-09" db="EMBL/GenBank/DDBJ databases">
        <authorList>
            <person name="Sun Q."/>
            <person name="Mori K."/>
        </authorList>
    </citation>
    <scope>NUCLEOTIDE SEQUENCE [LARGE SCALE GENOMIC DNA]</scope>
    <source>
        <strain evidence="4 5">CCM 7759</strain>
    </source>
</reference>
<organism evidence="4 5">
    <name type="scientific">Paenibacillus chartarius</name>
    <dbReference type="NCBI Taxonomy" id="747481"/>
    <lineage>
        <taxon>Bacteria</taxon>
        <taxon>Bacillati</taxon>
        <taxon>Bacillota</taxon>
        <taxon>Bacilli</taxon>
        <taxon>Bacillales</taxon>
        <taxon>Paenibacillaceae</taxon>
        <taxon>Paenibacillus</taxon>
    </lineage>
</organism>
<name>A0ABV6DT63_9BACL</name>
<dbReference type="InterPro" id="IPR008983">
    <property type="entry name" value="Tumour_necrosis_fac-like_dom"/>
</dbReference>
<accession>A0ABV6DT63</accession>